<evidence type="ECO:0000256" key="4">
    <source>
        <dbReference type="ARBA" id="ARBA00022692"/>
    </source>
</evidence>
<keyword evidence="2 7" id="KW-0813">Transport</keyword>
<dbReference type="EMBL" id="JMQI01000027">
    <property type="protein sequence ID" value="KDN21502.1"/>
    <property type="molecule type" value="Genomic_DNA"/>
</dbReference>
<feature type="transmembrane region" description="Helical" evidence="7">
    <location>
        <begin position="6"/>
        <end position="29"/>
    </location>
</feature>
<dbReference type="CDD" id="cd06261">
    <property type="entry name" value="TM_PBP2"/>
    <property type="match status" value="1"/>
</dbReference>
<dbReference type="Pfam" id="PF00528">
    <property type="entry name" value="BPD_transp_1"/>
    <property type="match status" value="1"/>
</dbReference>
<sequence>MRGRAVVQPIVGVLVLIGLWWLVTIVFSIERFLVPSPADVVASFLELPGYLLGQSLVTLLETVEGFALSIVVGIPLATLIVRFPLLERTFYPILLAVNAVPKIAVAPILVVWFGFGQGPKVVLVVLVCVFPVVISTVSGMKSTPHELVELLRSWDASRRQEFFKLRIRHALPQIFVGLKVAISLAVIGAVIAEFVGADAGLGFVIVQSGASADTSLAFAAMTLLAIMSIALFYGLAYLERKLVPWAEEHR</sequence>
<evidence type="ECO:0000313" key="9">
    <source>
        <dbReference type="EMBL" id="KDN21502.1"/>
    </source>
</evidence>
<feature type="transmembrane region" description="Helical" evidence="7">
    <location>
        <begin position="93"/>
        <end position="115"/>
    </location>
</feature>
<keyword evidence="3" id="KW-1003">Cell membrane</keyword>
<dbReference type="OrthoDB" id="7274389at2"/>
<evidence type="ECO:0000256" key="2">
    <source>
        <dbReference type="ARBA" id="ARBA00022448"/>
    </source>
</evidence>
<organism evidence="9 10">
    <name type="scientific">Amycolatopsis rifamycinica</name>
    <dbReference type="NCBI Taxonomy" id="287986"/>
    <lineage>
        <taxon>Bacteria</taxon>
        <taxon>Bacillati</taxon>
        <taxon>Actinomycetota</taxon>
        <taxon>Actinomycetes</taxon>
        <taxon>Pseudonocardiales</taxon>
        <taxon>Pseudonocardiaceae</taxon>
        <taxon>Amycolatopsis</taxon>
    </lineage>
</organism>
<comment type="subcellular location">
    <subcellularLocation>
        <location evidence="1 7">Cell membrane</location>
        <topology evidence="1 7">Multi-pass membrane protein</topology>
    </subcellularLocation>
</comment>
<protein>
    <submittedName>
        <fullName evidence="9">ABC transporter permease</fullName>
    </submittedName>
</protein>
<comment type="similarity">
    <text evidence="7">Belongs to the binding-protein-dependent transport system permease family.</text>
</comment>
<dbReference type="AlphaFoldDB" id="A0A066U6K3"/>
<gene>
    <name evidence="9" type="ORF">DV20_13540</name>
</gene>
<dbReference type="eggNOG" id="COG0600">
    <property type="taxonomic scope" value="Bacteria"/>
</dbReference>
<accession>A0A066U6K3</accession>
<keyword evidence="4 7" id="KW-0812">Transmembrane</keyword>
<dbReference type="InterPro" id="IPR035906">
    <property type="entry name" value="MetI-like_sf"/>
</dbReference>
<evidence type="ECO:0000256" key="6">
    <source>
        <dbReference type="ARBA" id="ARBA00023136"/>
    </source>
</evidence>
<proteinExistence type="inferred from homology"/>
<evidence type="ECO:0000313" key="10">
    <source>
        <dbReference type="Proteomes" id="UP000027345"/>
    </source>
</evidence>
<feature type="transmembrane region" description="Helical" evidence="7">
    <location>
        <begin position="174"/>
        <end position="196"/>
    </location>
</feature>
<dbReference type="PANTHER" id="PTHR30151:SF20">
    <property type="entry name" value="ABC TRANSPORTER PERMEASE PROTEIN HI_0355-RELATED"/>
    <property type="match status" value="1"/>
</dbReference>
<dbReference type="STRING" id="287986.DV20_13540"/>
<dbReference type="RefSeq" id="WP_043780010.1">
    <property type="nucleotide sequence ID" value="NZ_JMQI01000027.1"/>
</dbReference>
<name>A0A066U6K3_9PSEU</name>
<feature type="domain" description="ABC transmembrane type-1" evidence="8">
    <location>
        <begin position="55"/>
        <end position="235"/>
    </location>
</feature>
<keyword evidence="5 7" id="KW-1133">Transmembrane helix</keyword>
<dbReference type="PROSITE" id="PS50928">
    <property type="entry name" value="ABC_TM1"/>
    <property type="match status" value="1"/>
</dbReference>
<dbReference type="GO" id="GO:0005886">
    <property type="term" value="C:plasma membrane"/>
    <property type="evidence" value="ECO:0007669"/>
    <property type="project" value="UniProtKB-SubCell"/>
</dbReference>
<reference evidence="9 10" key="1">
    <citation type="submission" date="2014-05" db="EMBL/GenBank/DDBJ databases">
        <title>Draft genome sequence of Amycolatopsis rifamycinica DSM 46095.</title>
        <authorList>
            <person name="Lal R."/>
            <person name="Saxena A."/>
            <person name="Kumari R."/>
            <person name="Mukherjee U."/>
            <person name="Singh P."/>
            <person name="Sangwan N."/>
            <person name="Mahato N.K."/>
        </authorList>
    </citation>
    <scope>NUCLEOTIDE SEQUENCE [LARGE SCALE GENOMIC DNA]</scope>
    <source>
        <strain evidence="9 10">DSM 46095</strain>
    </source>
</reference>
<dbReference type="InterPro" id="IPR000515">
    <property type="entry name" value="MetI-like"/>
</dbReference>
<keyword evidence="10" id="KW-1185">Reference proteome</keyword>
<evidence type="ECO:0000256" key="5">
    <source>
        <dbReference type="ARBA" id="ARBA00022989"/>
    </source>
</evidence>
<evidence type="ECO:0000256" key="3">
    <source>
        <dbReference type="ARBA" id="ARBA00022475"/>
    </source>
</evidence>
<dbReference type="SUPFAM" id="SSF161098">
    <property type="entry name" value="MetI-like"/>
    <property type="match status" value="1"/>
</dbReference>
<dbReference type="Proteomes" id="UP000027345">
    <property type="component" value="Unassembled WGS sequence"/>
</dbReference>
<dbReference type="GO" id="GO:0055085">
    <property type="term" value="P:transmembrane transport"/>
    <property type="evidence" value="ECO:0007669"/>
    <property type="project" value="InterPro"/>
</dbReference>
<feature type="transmembrane region" description="Helical" evidence="7">
    <location>
        <begin position="121"/>
        <end position="140"/>
    </location>
</feature>
<evidence type="ECO:0000259" key="8">
    <source>
        <dbReference type="PROSITE" id="PS50928"/>
    </source>
</evidence>
<evidence type="ECO:0000256" key="1">
    <source>
        <dbReference type="ARBA" id="ARBA00004651"/>
    </source>
</evidence>
<dbReference type="Gene3D" id="1.10.3720.10">
    <property type="entry name" value="MetI-like"/>
    <property type="match status" value="1"/>
</dbReference>
<comment type="caution">
    <text evidence="9">The sequence shown here is derived from an EMBL/GenBank/DDBJ whole genome shotgun (WGS) entry which is preliminary data.</text>
</comment>
<feature type="transmembrane region" description="Helical" evidence="7">
    <location>
        <begin position="216"/>
        <end position="238"/>
    </location>
</feature>
<evidence type="ECO:0000256" key="7">
    <source>
        <dbReference type="RuleBase" id="RU363032"/>
    </source>
</evidence>
<feature type="transmembrane region" description="Helical" evidence="7">
    <location>
        <begin position="66"/>
        <end position="86"/>
    </location>
</feature>
<keyword evidence="6 7" id="KW-0472">Membrane</keyword>
<dbReference type="PANTHER" id="PTHR30151">
    <property type="entry name" value="ALKANE SULFONATE ABC TRANSPORTER-RELATED, MEMBRANE SUBUNIT"/>
    <property type="match status" value="1"/>
</dbReference>